<protein>
    <submittedName>
        <fullName evidence="2">Uncharacterized protein</fullName>
    </submittedName>
</protein>
<proteinExistence type="predicted"/>
<evidence type="ECO:0000256" key="1">
    <source>
        <dbReference type="SAM" id="MobiDB-lite"/>
    </source>
</evidence>
<evidence type="ECO:0000313" key="3">
    <source>
        <dbReference type="Proteomes" id="UP000277204"/>
    </source>
</evidence>
<sequence length="105" mass="11933">MTKDLSRFNQKTNAPIENESQRISQNQLDDLDFTDDPSLLFHTHEQIHIKTASVAAVSASAGLNIHKGKTMVLKYNTKNRNPITLDGEFLEDVKSFTYLRNIVNE</sequence>
<name>A0A183M2H3_9TREM</name>
<gene>
    <name evidence="2" type="ORF">SMRZ_LOCUS10248</name>
</gene>
<dbReference type="AlphaFoldDB" id="A0A183M2H3"/>
<evidence type="ECO:0000313" key="2">
    <source>
        <dbReference type="EMBL" id="VDO89572.1"/>
    </source>
</evidence>
<keyword evidence="3" id="KW-1185">Reference proteome</keyword>
<accession>A0A183M2H3</accession>
<feature type="region of interest" description="Disordered" evidence="1">
    <location>
        <begin position="1"/>
        <end position="30"/>
    </location>
</feature>
<reference evidence="2 3" key="1">
    <citation type="submission" date="2018-11" db="EMBL/GenBank/DDBJ databases">
        <authorList>
            <consortium name="Pathogen Informatics"/>
        </authorList>
    </citation>
    <scope>NUCLEOTIDE SEQUENCE [LARGE SCALE GENOMIC DNA]</scope>
    <source>
        <strain evidence="2 3">Zambia</strain>
    </source>
</reference>
<organism evidence="2 3">
    <name type="scientific">Schistosoma margrebowiei</name>
    <dbReference type="NCBI Taxonomy" id="48269"/>
    <lineage>
        <taxon>Eukaryota</taxon>
        <taxon>Metazoa</taxon>
        <taxon>Spiralia</taxon>
        <taxon>Lophotrochozoa</taxon>
        <taxon>Platyhelminthes</taxon>
        <taxon>Trematoda</taxon>
        <taxon>Digenea</taxon>
        <taxon>Strigeidida</taxon>
        <taxon>Schistosomatoidea</taxon>
        <taxon>Schistosomatidae</taxon>
        <taxon>Schistosoma</taxon>
    </lineage>
</organism>
<dbReference type="Proteomes" id="UP000277204">
    <property type="component" value="Unassembled WGS sequence"/>
</dbReference>
<dbReference type="EMBL" id="UZAI01005210">
    <property type="protein sequence ID" value="VDO89572.1"/>
    <property type="molecule type" value="Genomic_DNA"/>
</dbReference>